<dbReference type="SUPFAM" id="SSF54909">
    <property type="entry name" value="Dimeric alpha+beta barrel"/>
    <property type="match status" value="1"/>
</dbReference>
<dbReference type="Gene3D" id="3.30.70.100">
    <property type="match status" value="2"/>
</dbReference>
<proteinExistence type="predicted"/>
<evidence type="ECO:0000313" key="3">
    <source>
        <dbReference type="Proteomes" id="UP000283269"/>
    </source>
</evidence>
<dbReference type="STRING" id="93625.A0A409VS95"/>
<feature type="domain" description="ABM" evidence="1">
    <location>
        <begin position="46"/>
        <end position="138"/>
    </location>
</feature>
<evidence type="ECO:0000313" key="2">
    <source>
        <dbReference type="EMBL" id="PPQ69103.1"/>
    </source>
</evidence>
<organism evidence="2 3">
    <name type="scientific">Psilocybe cyanescens</name>
    <dbReference type="NCBI Taxonomy" id="93625"/>
    <lineage>
        <taxon>Eukaryota</taxon>
        <taxon>Fungi</taxon>
        <taxon>Dikarya</taxon>
        <taxon>Basidiomycota</taxon>
        <taxon>Agaricomycotina</taxon>
        <taxon>Agaricomycetes</taxon>
        <taxon>Agaricomycetidae</taxon>
        <taxon>Agaricales</taxon>
        <taxon>Agaricineae</taxon>
        <taxon>Strophariaceae</taxon>
        <taxon>Psilocybe</taxon>
    </lineage>
</organism>
<gene>
    <name evidence="2" type="ORF">CVT25_004600</name>
</gene>
<accession>A0A409VS95</accession>
<evidence type="ECO:0000259" key="1">
    <source>
        <dbReference type="PROSITE" id="PS51725"/>
    </source>
</evidence>
<dbReference type="AlphaFoldDB" id="A0A409VS95"/>
<dbReference type="InterPro" id="IPR011008">
    <property type="entry name" value="Dimeric_a/b-barrel"/>
</dbReference>
<dbReference type="OrthoDB" id="3830579at2759"/>
<dbReference type="Proteomes" id="UP000283269">
    <property type="component" value="Unassembled WGS sequence"/>
</dbReference>
<protein>
    <recommendedName>
        <fullName evidence="1">ABM domain-containing protein</fullName>
    </recommendedName>
</protein>
<dbReference type="Pfam" id="PF03992">
    <property type="entry name" value="ABM"/>
    <property type="match status" value="1"/>
</dbReference>
<dbReference type="InParanoid" id="A0A409VS95"/>
<reference evidence="2 3" key="1">
    <citation type="journal article" date="2018" name="Evol. Lett.">
        <title>Horizontal gene cluster transfer increased hallucinogenic mushroom diversity.</title>
        <authorList>
            <person name="Reynolds H.T."/>
            <person name="Vijayakumar V."/>
            <person name="Gluck-Thaler E."/>
            <person name="Korotkin H.B."/>
            <person name="Matheny P.B."/>
            <person name="Slot J.C."/>
        </authorList>
    </citation>
    <scope>NUCLEOTIDE SEQUENCE [LARGE SCALE GENOMIC DNA]</scope>
    <source>
        <strain evidence="2 3">2631</strain>
    </source>
</reference>
<dbReference type="PROSITE" id="PS51725">
    <property type="entry name" value="ABM"/>
    <property type="match status" value="1"/>
</dbReference>
<name>A0A409VS95_PSICY</name>
<dbReference type="EMBL" id="NHYD01003942">
    <property type="protein sequence ID" value="PPQ69103.1"/>
    <property type="molecule type" value="Genomic_DNA"/>
</dbReference>
<keyword evidence="3" id="KW-1185">Reference proteome</keyword>
<dbReference type="InterPro" id="IPR007138">
    <property type="entry name" value="ABM_dom"/>
</dbReference>
<comment type="caution">
    <text evidence="2">The sequence shown here is derived from an EMBL/GenBank/DDBJ whole genome shotgun (WGS) entry which is preliminary data.</text>
</comment>
<sequence>MIGGSGDSLSSVSEKECLKRRNQGQAGITRKFAQSDTSCFHPTMPIVEFVWWSGTEEFLANLDEIFKPTVDHVSKADGCLRIYSGLQDEDNNIFWMVVVWKSHKHHQAMMDRPDYPEMVGRLKPYLRDGVLKMNHVEFNSDTDAAFNAPVTGIVFLSLKMGYTSDEVEKALKMWQSTLDPTKGAYPPVTWGATHEDPNKLVVLIGWNGEQNLKNLPRIKEAYLDKMQGKSSSFKESFDLREVCTGTGADCPPDTQPPE</sequence>